<proteinExistence type="predicted"/>
<sequence length="217" mass="24797">MEVDEVLIHVGQFGRSQWRVLGMFLFIFFPVTYQTLIMVFVAYEPPWMCTANSSSCLLPNATGREVYSTATKPISLYQRRCQLNRSEWKFADEDMYEGPVNTIVTEVCEWYGVLATVMLYPLVRRFVNGMVYYGVSMSSGDFGGSIYLNFVLTSLVEIPGNWLVIDNCNRFVTILKVPRKIPGPETIAAQTQPHFPTSIPCKFLVFWEGSHCANNRR</sequence>
<dbReference type="AlphaFoldDB" id="A7T2P1"/>
<protein>
    <submittedName>
        <fullName evidence="2">Uncharacterized protein</fullName>
    </submittedName>
</protein>
<dbReference type="PhylomeDB" id="A7T2P1"/>
<keyword evidence="1" id="KW-0812">Transmembrane</keyword>
<evidence type="ECO:0000313" key="2">
    <source>
        <dbReference type="EMBL" id="EDO29771.1"/>
    </source>
</evidence>
<gene>
    <name evidence="2" type="ORF">NEMVEDRAFT_v1g248618</name>
</gene>
<feature type="non-terminal residue" evidence="2">
    <location>
        <position position="1"/>
    </location>
</feature>
<organism evidence="2 3">
    <name type="scientific">Nematostella vectensis</name>
    <name type="common">Starlet sea anemone</name>
    <dbReference type="NCBI Taxonomy" id="45351"/>
    <lineage>
        <taxon>Eukaryota</taxon>
        <taxon>Metazoa</taxon>
        <taxon>Cnidaria</taxon>
        <taxon>Anthozoa</taxon>
        <taxon>Hexacorallia</taxon>
        <taxon>Actiniaria</taxon>
        <taxon>Edwardsiidae</taxon>
        <taxon>Nematostella</taxon>
    </lineage>
</organism>
<dbReference type="HOGENOM" id="CLU_1275078_0_0_1"/>
<dbReference type="InParanoid" id="A7T2P1"/>
<keyword evidence="1" id="KW-0472">Membrane</keyword>
<dbReference type="Proteomes" id="UP000001593">
    <property type="component" value="Unassembled WGS sequence"/>
</dbReference>
<evidence type="ECO:0000313" key="3">
    <source>
        <dbReference type="Proteomes" id="UP000001593"/>
    </source>
</evidence>
<dbReference type="EMBL" id="DS470293">
    <property type="protein sequence ID" value="EDO29771.1"/>
    <property type="molecule type" value="Genomic_DNA"/>
</dbReference>
<reference evidence="2 3" key="1">
    <citation type="journal article" date="2007" name="Science">
        <title>Sea anemone genome reveals ancestral eumetazoan gene repertoire and genomic organization.</title>
        <authorList>
            <person name="Putnam N.H."/>
            <person name="Srivastava M."/>
            <person name="Hellsten U."/>
            <person name="Dirks B."/>
            <person name="Chapman J."/>
            <person name="Salamov A."/>
            <person name="Terry A."/>
            <person name="Shapiro H."/>
            <person name="Lindquist E."/>
            <person name="Kapitonov V.V."/>
            <person name="Jurka J."/>
            <person name="Genikhovich G."/>
            <person name="Grigoriev I.V."/>
            <person name="Lucas S.M."/>
            <person name="Steele R.E."/>
            <person name="Finnerty J.R."/>
            <person name="Technau U."/>
            <person name="Martindale M.Q."/>
            <person name="Rokhsar D.S."/>
        </authorList>
    </citation>
    <scope>NUCLEOTIDE SEQUENCE [LARGE SCALE GENOMIC DNA]</scope>
    <source>
        <strain evidence="3">CH2 X CH6</strain>
    </source>
</reference>
<feature type="transmembrane region" description="Helical" evidence="1">
    <location>
        <begin position="20"/>
        <end position="43"/>
    </location>
</feature>
<accession>A7T2P1</accession>
<keyword evidence="3" id="KW-1185">Reference proteome</keyword>
<name>A7T2P1_NEMVE</name>
<evidence type="ECO:0000256" key="1">
    <source>
        <dbReference type="SAM" id="Phobius"/>
    </source>
</evidence>
<keyword evidence="1" id="KW-1133">Transmembrane helix</keyword>